<dbReference type="NCBIfam" id="TIGR00328">
    <property type="entry name" value="flhB"/>
    <property type="match status" value="1"/>
</dbReference>
<dbReference type="GO" id="GO:0044780">
    <property type="term" value="P:bacterial-type flagellum assembly"/>
    <property type="evidence" value="ECO:0007669"/>
    <property type="project" value="InterPro"/>
</dbReference>
<feature type="region of interest" description="Disordered" evidence="14">
    <location>
        <begin position="1"/>
        <end position="26"/>
    </location>
</feature>
<evidence type="ECO:0000256" key="7">
    <source>
        <dbReference type="ARBA" id="ARBA00022795"/>
    </source>
</evidence>
<feature type="compositionally biased region" description="Basic and acidic residues" evidence="14">
    <location>
        <begin position="1"/>
        <end position="24"/>
    </location>
</feature>
<keyword evidence="10 13" id="KW-0472">Membrane</keyword>
<comment type="function">
    <text evidence="12 13">Required for formation of the rod structure in the basal body of the flagellar apparatus. Together with FliI and FliH, may constitute the export apparatus of flagellin.</text>
</comment>
<dbReference type="FunFam" id="3.40.1690.10:FF:000001">
    <property type="entry name" value="Flagellar biosynthetic protein FlhB"/>
    <property type="match status" value="1"/>
</dbReference>
<feature type="transmembrane region" description="Helical" evidence="13">
    <location>
        <begin position="94"/>
        <end position="112"/>
    </location>
</feature>
<gene>
    <name evidence="13" type="primary">flhB</name>
    <name evidence="15" type="ORF">SAMN03080610_01061</name>
</gene>
<organism evidence="15 16">
    <name type="scientific">Afifella marina DSM 2698</name>
    <dbReference type="NCBI Taxonomy" id="1120955"/>
    <lineage>
        <taxon>Bacteria</taxon>
        <taxon>Pseudomonadati</taxon>
        <taxon>Pseudomonadota</taxon>
        <taxon>Alphaproteobacteria</taxon>
        <taxon>Hyphomicrobiales</taxon>
        <taxon>Afifellaceae</taxon>
        <taxon>Afifella</taxon>
    </lineage>
</organism>
<keyword evidence="15" id="KW-0969">Cilium</keyword>
<keyword evidence="16" id="KW-1185">Reference proteome</keyword>
<comment type="similarity">
    <text evidence="2 13">Belongs to the type III secretion exporter family.</text>
</comment>
<dbReference type="InterPro" id="IPR006136">
    <property type="entry name" value="FlhB"/>
</dbReference>
<evidence type="ECO:0000256" key="10">
    <source>
        <dbReference type="ARBA" id="ARBA00023136"/>
    </source>
</evidence>
<accession>A0A1G5MVP5</accession>
<reference evidence="15 16" key="1">
    <citation type="submission" date="2016-10" db="EMBL/GenBank/DDBJ databases">
        <authorList>
            <person name="de Groot N.N."/>
        </authorList>
    </citation>
    <scope>NUCLEOTIDE SEQUENCE [LARGE SCALE GENOMIC DNA]</scope>
    <source>
        <strain evidence="15 16">DSM 2698</strain>
    </source>
</reference>
<dbReference type="Gene3D" id="6.10.250.2080">
    <property type="match status" value="1"/>
</dbReference>
<dbReference type="AlphaFoldDB" id="A0A1G5MVP5"/>
<evidence type="ECO:0000256" key="6">
    <source>
        <dbReference type="ARBA" id="ARBA00022692"/>
    </source>
</evidence>
<dbReference type="STRING" id="1120955.SAMN03080610_01061"/>
<keyword evidence="9 13" id="KW-1133">Transmembrane helix</keyword>
<evidence type="ECO:0000256" key="8">
    <source>
        <dbReference type="ARBA" id="ARBA00022927"/>
    </source>
</evidence>
<feature type="transmembrane region" description="Helical" evidence="13">
    <location>
        <begin position="148"/>
        <end position="168"/>
    </location>
</feature>
<sequence>MSEKPDKDSQTEEPTEKKISDAVEKGNTPHSREAAIFTSILAILIIMTLLIQGAARDLSAILMHFIDNPGGFSLSNGTEATLFLWRVAWDCGRLILPAIFVLALFGIAASLFQNVPSLVLERIRPQWSRISPAAGWKKIFGKQGAVEFLKALFKVTAVGITCLLVINADQNALMSAMYSDPTLVPQLILSISVRLVSTICVATIVLVGADIVWSRVRWRNDLRMTRQELKEEFKQAEGDPIVKGRLRAIARERAKRRMMAEVPRATLIIANPTHFAIAIRYERAEGGAPLVLAKGADLVALKIREIATEHNVPIIEDKPLARAMYDAVEVDQFIPAEFYVAVAKLLHYIYSRESNAHHHSA</sequence>
<dbReference type="EMBL" id="FMVW01000002">
    <property type="protein sequence ID" value="SCZ28914.1"/>
    <property type="molecule type" value="Genomic_DNA"/>
</dbReference>
<dbReference type="InterPro" id="IPR006135">
    <property type="entry name" value="T3SS_substrate_exporter"/>
</dbReference>
<dbReference type="OrthoDB" id="9807950at2"/>
<evidence type="ECO:0000313" key="15">
    <source>
        <dbReference type="EMBL" id="SCZ28914.1"/>
    </source>
</evidence>
<dbReference type="Proteomes" id="UP000199347">
    <property type="component" value="Unassembled WGS sequence"/>
</dbReference>
<evidence type="ECO:0000256" key="2">
    <source>
        <dbReference type="ARBA" id="ARBA00010690"/>
    </source>
</evidence>
<dbReference type="SUPFAM" id="SSF160544">
    <property type="entry name" value="EscU C-terminal domain-like"/>
    <property type="match status" value="1"/>
</dbReference>
<dbReference type="InterPro" id="IPR029025">
    <property type="entry name" value="T3SS_substrate_exporter_C"/>
</dbReference>
<name>A0A1G5MVP5_AFIMA</name>
<feature type="transmembrane region" description="Helical" evidence="13">
    <location>
        <begin position="188"/>
        <end position="213"/>
    </location>
</feature>
<dbReference type="GO" id="GO:0005886">
    <property type="term" value="C:plasma membrane"/>
    <property type="evidence" value="ECO:0007669"/>
    <property type="project" value="UniProtKB-SubCell"/>
</dbReference>
<keyword evidence="5 13" id="KW-1003">Cell membrane</keyword>
<feature type="transmembrane region" description="Helical" evidence="13">
    <location>
        <begin position="34"/>
        <end position="55"/>
    </location>
</feature>
<protein>
    <recommendedName>
        <fullName evidence="3 13">Flagellar biosynthetic protein FlhB</fullName>
    </recommendedName>
</protein>
<comment type="subcellular location">
    <subcellularLocation>
        <location evidence="1">Cell membrane</location>
        <topology evidence="1">Multi-pass membrane protein</topology>
    </subcellularLocation>
</comment>
<evidence type="ECO:0000256" key="14">
    <source>
        <dbReference type="SAM" id="MobiDB-lite"/>
    </source>
</evidence>
<dbReference type="GO" id="GO:0009306">
    <property type="term" value="P:protein secretion"/>
    <property type="evidence" value="ECO:0007669"/>
    <property type="project" value="InterPro"/>
</dbReference>
<keyword evidence="7 13" id="KW-1005">Bacterial flagellum biogenesis</keyword>
<evidence type="ECO:0000256" key="3">
    <source>
        <dbReference type="ARBA" id="ARBA00021622"/>
    </source>
</evidence>
<dbReference type="PRINTS" id="PR00950">
    <property type="entry name" value="TYPE3IMSPROT"/>
</dbReference>
<evidence type="ECO:0000256" key="12">
    <source>
        <dbReference type="ARBA" id="ARBA00025078"/>
    </source>
</evidence>
<dbReference type="Gene3D" id="3.40.1690.10">
    <property type="entry name" value="secretion proteins EscU"/>
    <property type="match status" value="1"/>
</dbReference>
<evidence type="ECO:0000256" key="9">
    <source>
        <dbReference type="ARBA" id="ARBA00022989"/>
    </source>
</evidence>
<evidence type="ECO:0000256" key="13">
    <source>
        <dbReference type="RuleBase" id="RU364091"/>
    </source>
</evidence>
<keyword evidence="15" id="KW-0282">Flagellum</keyword>
<evidence type="ECO:0000256" key="11">
    <source>
        <dbReference type="ARBA" id="ARBA00023225"/>
    </source>
</evidence>
<evidence type="ECO:0000256" key="5">
    <source>
        <dbReference type="ARBA" id="ARBA00022475"/>
    </source>
</evidence>
<dbReference type="RefSeq" id="WP_092810343.1">
    <property type="nucleotide sequence ID" value="NZ_FMVW01000002.1"/>
</dbReference>
<evidence type="ECO:0000256" key="4">
    <source>
        <dbReference type="ARBA" id="ARBA00022448"/>
    </source>
</evidence>
<evidence type="ECO:0000313" key="16">
    <source>
        <dbReference type="Proteomes" id="UP000199347"/>
    </source>
</evidence>
<keyword evidence="6 13" id="KW-0812">Transmembrane</keyword>
<keyword evidence="8 13" id="KW-0653">Protein transport</keyword>
<dbReference type="Pfam" id="PF01312">
    <property type="entry name" value="Bac_export_2"/>
    <property type="match status" value="1"/>
</dbReference>
<keyword evidence="11 13" id="KW-1006">Bacterial flagellum protein export</keyword>
<proteinExistence type="inferred from homology"/>
<keyword evidence="15" id="KW-0966">Cell projection</keyword>
<dbReference type="PANTHER" id="PTHR30531:SF12">
    <property type="entry name" value="FLAGELLAR BIOSYNTHETIC PROTEIN FLHB"/>
    <property type="match status" value="1"/>
</dbReference>
<dbReference type="PANTHER" id="PTHR30531">
    <property type="entry name" value="FLAGELLAR BIOSYNTHETIC PROTEIN FLHB"/>
    <property type="match status" value="1"/>
</dbReference>
<evidence type="ECO:0000256" key="1">
    <source>
        <dbReference type="ARBA" id="ARBA00004651"/>
    </source>
</evidence>
<keyword evidence="4 13" id="KW-0813">Transport</keyword>